<feature type="signal peptide" evidence="1">
    <location>
        <begin position="1"/>
        <end position="18"/>
    </location>
</feature>
<evidence type="ECO:0000256" key="1">
    <source>
        <dbReference type="SAM" id="SignalP"/>
    </source>
</evidence>
<reference evidence="2" key="1">
    <citation type="submission" date="2023-05" db="EMBL/GenBank/DDBJ databases">
        <authorList>
            <person name="Stuckert A."/>
        </authorList>
    </citation>
    <scope>NUCLEOTIDE SEQUENCE</scope>
</reference>
<accession>A0ABN9EJR5</accession>
<proteinExistence type="predicted"/>
<organism evidence="2 3">
    <name type="scientific">Staurois parvus</name>
    <dbReference type="NCBI Taxonomy" id="386267"/>
    <lineage>
        <taxon>Eukaryota</taxon>
        <taxon>Metazoa</taxon>
        <taxon>Chordata</taxon>
        <taxon>Craniata</taxon>
        <taxon>Vertebrata</taxon>
        <taxon>Euteleostomi</taxon>
        <taxon>Amphibia</taxon>
        <taxon>Batrachia</taxon>
        <taxon>Anura</taxon>
        <taxon>Neobatrachia</taxon>
        <taxon>Ranoidea</taxon>
        <taxon>Ranidae</taxon>
        <taxon>Staurois</taxon>
    </lineage>
</organism>
<dbReference type="EMBL" id="CATNWA010015554">
    <property type="protein sequence ID" value="CAI9584479.1"/>
    <property type="molecule type" value="Genomic_DNA"/>
</dbReference>
<protein>
    <submittedName>
        <fullName evidence="2">Uncharacterized protein</fullName>
    </submittedName>
</protein>
<sequence>MGCMCLCVLAWGGGGCLQQPSLPMGLSLVTKCRLPRPVSLVTKCRLPHPVSLCREGGLFP</sequence>
<evidence type="ECO:0000313" key="2">
    <source>
        <dbReference type="EMBL" id="CAI9584479.1"/>
    </source>
</evidence>
<keyword evidence="3" id="KW-1185">Reference proteome</keyword>
<evidence type="ECO:0000313" key="3">
    <source>
        <dbReference type="Proteomes" id="UP001162483"/>
    </source>
</evidence>
<gene>
    <name evidence="2" type="ORF">SPARVUS_LOCUS10038048</name>
</gene>
<feature type="chain" id="PRO_5047277987" evidence="1">
    <location>
        <begin position="19"/>
        <end position="60"/>
    </location>
</feature>
<keyword evidence="1" id="KW-0732">Signal</keyword>
<comment type="caution">
    <text evidence="2">The sequence shown here is derived from an EMBL/GenBank/DDBJ whole genome shotgun (WGS) entry which is preliminary data.</text>
</comment>
<dbReference type="Proteomes" id="UP001162483">
    <property type="component" value="Unassembled WGS sequence"/>
</dbReference>
<name>A0ABN9EJR5_9NEOB</name>